<dbReference type="GO" id="GO:0004497">
    <property type="term" value="F:monooxygenase activity"/>
    <property type="evidence" value="ECO:0007669"/>
    <property type="project" value="UniProtKB-KW"/>
</dbReference>
<evidence type="ECO:0000256" key="4">
    <source>
        <dbReference type="ARBA" id="ARBA00022857"/>
    </source>
</evidence>
<dbReference type="PANTHER" id="PTHR42802">
    <property type="entry name" value="MONOOXYGENASE"/>
    <property type="match status" value="1"/>
</dbReference>
<evidence type="ECO:0000256" key="1">
    <source>
        <dbReference type="ARBA" id="ARBA00001974"/>
    </source>
</evidence>
<dbReference type="PANTHER" id="PTHR42802:SF1">
    <property type="entry name" value="L-ORNITHINE N(5)-MONOOXYGENASE"/>
    <property type="match status" value="1"/>
</dbReference>
<keyword evidence="7" id="KW-0503">Monooxygenase</keyword>
<reference evidence="7" key="1">
    <citation type="submission" date="2021-06" db="EMBL/GenBank/DDBJ databases">
        <title>Paracoccus bacterium XHP0099 sp. nov., isolated from the surface waters of the Yellow Sea.</title>
        <authorList>
            <person name="Xue H."/>
            <person name="Zhang D."/>
        </authorList>
    </citation>
    <scope>NUCLEOTIDE SEQUENCE</scope>
    <source>
        <strain evidence="7">XHP0099</strain>
    </source>
</reference>
<name>A0ABS6AJV8_9RHOB</name>
<dbReference type="Proteomes" id="UP001166191">
    <property type="component" value="Unassembled WGS sequence"/>
</dbReference>
<keyword evidence="4" id="KW-0521">NADP</keyword>
<evidence type="ECO:0000256" key="2">
    <source>
        <dbReference type="ARBA" id="ARBA00022630"/>
    </source>
</evidence>
<comment type="cofactor">
    <cofactor evidence="1">
        <name>FAD</name>
        <dbReference type="ChEBI" id="CHEBI:57692"/>
    </cofactor>
</comment>
<keyword evidence="2" id="KW-0285">Flavoprotein</keyword>
<dbReference type="Pfam" id="PF13434">
    <property type="entry name" value="Lys_Orn_oxgnase"/>
    <property type="match status" value="1"/>
</dbReference>
<dbReference type="InterPro" id="IPR025700">
    <property type="entry name" value="Lys/Orn_oxygenase"/>
</dbReference>
<comment type="caution">
    <text evidence="7">The sequence shown here is derived from an EMBL/GenBank/DDBJ whole genome shotgun (WGS) entry which is preliminary data.</text>
</comment>
<evidence type="ECO:0000313" key="8">
    <source>
        <dbReference type="Proteomes" id="UP001166191"/>
    </source>
</evidence>
<accession>A0ABS6AJV8</accession>
<evidence type="ECO:0000256" key="3">
    <source>
        <dbReference type="ARBA" id="ARBA00022827"/>
    </source>
</evidence>
<evidence type="ECO:0000256" key="6">
    <source>
        <dbReference type="SAM" id="MobiDB-lite"/>
    </source>
</evidence>
<keyword evidence="8" id="KW-1185">Reference proteome</keyword>
<protein>
    <submittedName>
        <fullName evidence="7">SidA/IucD/PvdA family monooxygenase</fullName>
    </submittedName>
</protein>
<dbReference type="EMBL" id="JAHKNG010000014">
    <property type="protein sequence ID" value="MBU3030402.1"/>
    <property type="molecule type" value="Genomic_DNA"/>
</dbReference>
<dbReference type="RefSeq" id="WP_216033083.1">
    <property type="nucleotide sequence ID" value="NZ_JAHKNG010000014.1"/>
</dbReference>
<organism evidence="7 8">
    <name type="scientific">Paracoccus marinaquae</name>
    <dbReference type="NCBI Taxonomy" id="2841926"/>
    <lineage>
        <taxon>Bacteria</taxon>
        <taxon>Pseudomonadati</taxon>
        <taxon>Pseudomonadota</taxon>
        <taxon>Alphaproteobacteria</taxon>
        <taxon>Rhodobacterales</taxon>
        <taxon>Paracoccaceae</taxon>
        <taxon>Paracoccus</taxon>
    </lineage>
</organism>
<feature type="region of interest" description="Disordered" evidence="6">
    <location>
        <begin position="413"/>
        <end position="450"/>
    </location>
</feature>
<evidence type="ECO:0000256" key="5">
    <source>
        <dbReference type="ARBA" id="ARBA00023002"/>
    </source>
</evidence>
<keyword evidence="3" id="KW-0274">FAD</keyword>
<gene>
    <name evidence="7" type="ORF">KNW02_09755</name>
</gene>
<proteinExistence type="predicted"/>
<evidence type="ECO:0000313" key="7">
    <source>
        <dbReference type="EMBL" id="MBU3030402.1"/>
    </source>
</evidence>
<keyword evidence="5" id="KW-0560">Oxidoreductase</keyword>
<sequence>MTTFDLFGVGLGPFNLSLAALADGVPGLTCRFAERRARFAWHPGLMIPGATMQTSFLKDMVTPVQPTSRWGFLSYLVAHGRFHDFMAARFDCASRAEFTDYMAWVAHGLESASFGEAIAEVDHDGDAFTIAGASGGRWRSRALSLGVGLVPRIPAFACPGTGCLHAAQWLDRAPSVAARRVVVIGGGQSGAEIVLDLLGRRDPPAHVTWISRRSGFWTLQDGAFIDQFFTPGYIAAWRRQPGPVRQEALNEQKYASDGITQATADAIYRAVYDRRREGRRDVVLRPGREVRAIRAGRRGQVIEARSADGTVECCEADLVVLATGFRSAFPDCLHPLAARFRQQFDGSLALEGNYRAIWDGPRETPLYAMNHGRHSHGIADAQISLAAWRSAVILNDLTGRPLFDIGTDGTDPALVDWPGAAPDPLARDDKNATSAGPPPSRRIVSTAISD</sequence>